<dbReference type="RefSeq" id="XP_024732659.1">
    <property type="nucleotide sequence ID" value="XM_024888713.1"/>
</dbReference>
<proteinExistence type="predicted"/>
<accession>A0A2J6SYB0</accession>
<evidence type="ECO:0000313" key="2">
    <source>
        <dbReference type="EMBL" id="PMD55755.1"/>
    </source>
</evidence>
<dbReference type="EMBL" id="KZ613854">
    <property type="protein sequence ID" value="PMD55755.1"/>
    <property type="molecule type" value="Genomic_DNA"/>
</dbReference>
<keyword evidence="3" id="KW-1185">Reference proteome</keyword>
<gene>
    <name evidence="2" type="ORF">K444DRAFT_78825</name>
</gene>
<organism evidence="2 3">
    <name type="scientific">Hyaloscypha bicolor E</name>
    <dbReference type="NCBI Taxonomy" id="1095630"/>
    <lineage>
        <taxon>Eukaryota</taxon>
        <taxon>Fungi</taxon>
        <taxon>Dikarya</taxon>
        <taxon>Ascomycota</taxon>
        <taxon>Pezizomycotina</taxon>
        <taxon>Leotiomycetes</taxon>
        <taxon>Helotiales</taxon>
        <taxon>Hyaloscyphaceae</taxon>
        <taxon>Hyaloscypha</taxon>
        <taxon>Hyaloscypha bicolor</taxon>
    </lineage>
</organism>
<name>A0A2J6SYB0_9HELO</name>
<evidence type="ECO:0000256" key="1">
    <source>
        <dbReference type="SAM" id="MobiDB-lite"/>
    </source>
</evidence>
<dbReference type="GeneID" id="36596789"/>
<dbReference type="InParanoid" id="A0A2J6SYB0"/>
<evidence type="ECO:0000313" key="3">
    <source>
        <dbReference type="Proteomes" id="UP000235371"/>
    </source>
</evidence>
<reference evidence="2 3" key="1">
    <citation type="submission" date="2016-04" db="EMBL/GenBank/DDBJ databases">
        <title>A degradative enzymes factory behind the ericoid mycorrhizal symbiosis.</title>
        <authorList>
            <consortium name="DOE Joint Genome Institute"/>
            <person name="Martino E."/>
            <person name="Morin E."/>
            <person name="Grelet G."/>
            <person name="Kuo A."/>
            <person name="Kohler A."/>
            <person name="Daghino S."/>
            <person name="Barry K."/>
            <person name="Choi C."/>
            <person name="Cichocki N."/>
            <person name="Clum A."/>
            <person name="Copeland A."/>
            <person name="Hainaut M."/>
            <person name="Haridas S."/>
            <person name="Labutti K."/>
            <person name="Lindquist E."/>
            <person name="Lipzen A."/>
            <person name="Khouja H.-R."/>
            <person name="Murat C."/>
            <person name="Ohm R."/>
            <person name="Olson A."/>
            <person name="Spatafora J."/>
            <person name="Veneault-Fourrey C."/>
            <person name="Henrissat B."/>
            <person name="Grigoriev I."/>
            <person name="Martin F."/>
            <person name="Perotto S."/>
        </authorList>
    </citation>
    <scope>NUCLEOTIDE SEQUENCE [LARGE SCALE GENOMIC DNA]</scope>
    <source>
        <strain evidence="2 3">E</strain>
    </source>
</reference>
<sequence>MWIKMLISSRPQLQRPMYRPPQESLQRRRRPKQQKRGRQLRRRQQLPRPLPQLQPRYKSPFAFGMVLERIGNKLE</sequence>
<feature type="compositionally biased region" description="Basic residues" evidence="1">
    <location>
        <begin position="27"/>
        <end position="45"/>
    </location>
</feature>
<protein>
    <submittedName>
        <fullName evidence="2">Uncharacterized protein</fullName>
    </submittedName>
</protein>
<dbReference type="Proteomes" id="UP000235371">
    <property type="component" value="Unassembled WGS sequence"/>
</dbReference>
<dbReference type="AlphaFoldDB" id="A0A2J6SYB0"/>
<feature type="region of interest" description="Disordered" evidence="1">
    <location>
        <begin position="13"/>
        <end position="56"/>
    </location>
</feature>